<comment type="function">
    <text evidence="1 13">Converts 2,5-diamino-6-(ribosylamino)-4(3h)-pyrimidinone 5'-phosphate into 5-amino-6-(ribosylamino)-2,4(1h,3h)-pyrimidinedione 5'-phosphate.</text>
</comment>
<dbReference type="Proteomes" id="UP000318529">
    <property type="component" value="Unassembled WGS sequence"/>
</dbReference>
<dbReference type="GO" id="GO:0008703">
    <property type="term" value="F:5-amino-6-(5-phosphoribosylamino)uracil reductase activity"/>
    <property type="evidence" value="ECO:0007669"/>
    <property type="project" value="UniProtKB-EC"/>
</dbReference>
<evidence type="ECO:0000313" key="19">
    <source>
        <dbReference type="Proteomes" id="UP000318529"/>
    </source>
</evidence>
<feature type="active site" description="Proton donor" evidence="14">
    <location>
        <position position="61"/>
    </location>
</feature>
<comment type="catalytic activity">
    <reaction evidence="13">
        <text>5-amino-6-(5-phospho-D-ribitylamino)uracil + NADP(+) = 5-amino-6-(5-phospho-D-ribosylamino)uracil + NADPH + H(+)</text>
        <dbReference type="Rhea" id="RHEA:17845"/>
        <dbReference type="ChEBI" id="CHEBI:15378"/>
        <dbReference type="ChEBI" id="CHEBI:57783"/>
        <dbReference type="ChEBI" id="CHEBI:58349"/>
        <dbReference type="ChEBI" id="CHEBI:58421"/>
        <dbReference type="ChEBI" id="CHEBI:58453"/>
        <dbReference type="EC" id="1.1.1.193"/>
    </reaction>
</comment>
<dbReference type="InterPro" id="IPR002734">
    <property type="entry name" value="RibDG_C"/>
</dbReference>
<feature type="binding site" evidence="15">
    <location>
        <position position="205"/>
    </location>
    <ligand>
        <name>NADP(+)</name>
        <dbReference type="ChEBI" id="CHEBI:58349"/>
    </ligand>
</feature>
<feature type="binding site" evidence="15">
    <location>
        <position position="209"/>
    </location>
    <ligand>
        <name>NADP(+)</name>
        <dbReference type="ChEBI" id="CHEBI:58349"/>
    </ligand>
</feature>
<name>A0A560C8X1_AZOBR</name>
<evidence type="ECO:0000256" key="6">
    <source>
        <dbReference type="ARBA" id="ARBA00022619"/>
    </source>
</evidence>
<dbReference type="PIRSF" id="PIRSF006769">
    <property type="entry name" value="RibD"/>
    <property type="match status" value="1"/>
</dbReference>
<keyword evidence="8 13" id="KW-0378">Hydrolase</keyword>
<feature type="binding site" evidence="15">
    <location>
        <position position="163"/>
    </location>
    <ligand>
        <name>NADP(+)</name>
        <dbReference type="ChEBI" id="CHEBI:58349"/>
    </ligand>
</feature>
<dbReference type="EC" id="3.5.4.26" evidence="13"/>
<evidence type="ECO:0000256" key="4">
    <source>
        <dbReference type="ARBA" id="ARBA00005259"/>
    </source>
</evidence>
<accession>A0A560C8X1</accession>
<evidence type="ECO:0000256" key="1">
    <source>
        <dbReference type="ARBA" id="ARBA00002151"/>
    </source>
</evidence>
<feature type="binding site" evidence="16">
    <location>
        <position position="93"/>
    </location>
    <ligand>
        <name>Zn(2+)</name>
        <dbReference type="ChEBI" id="CHEBI:29105"/>
        <note>catalytic</note>
    </ligand>
</feature>
<dbReference type="Pfam" id="PF01872">
    <property type="entry name" value="RibD_C"/>
    <property type="match status" value="1"/>
</dbReference>
<keyword evidence="11 13" id="KW-0560">Oxidoreductase</keyword>
<reference evidence="18 19" key="1">
    <citation type="submission" date="2019-06" db="EMBL/GenBank/DDBJ databases">
        <title>Genomic Encyclopedia of Type Strains, Phase IV (KMG-V): Genome sequencing to study the core and pangenomes of soil and plant-associated prokaryotes.</title>
        <authorList>
            <person name="Whitman W."/>
        </authorList>
    </citation>
    <scope>NUCLEOTIDE SEQUENCE [LARGE SCALE GENOMIC DNA]</scope>
    <source>
        <strain evidence="18 19">BR 11650</strain>
    </source>
</reference>
<comment type="similarity">
    <text evidence="4 13">In the N-terminal section; belongs to the cytidine and deoxycytidylate deaminase family.</text>
</comment>
<dbReference type="Gene3D" id="3.40.140.10">
    <property type="entry name" value="Cytidine Deaminase, domain 2"/>
    <property type="match status" value="1"/>
</dbReference>
<feature type="binding site" evidence="15">
    <location>
        <position position="232"/>
    </location>
    <ligand>
        <name>NADP(+)</name>
        <dbReference type="ChEBI" id="CHEBI:58349"/>
    </ligand>
</feature>
<evidence type="ECO:0000256" key="9">
    <source>
        <dbReference type="ARBA" id="ARBA00022833"/>
    </source>
</evidence>
<dbReference type="Gene3D" id="3.40.430.10">
    <property type="entry name" value="Dihydrofolate Reductase, subunit A"/>
    <property type="match status" value="1"/>
</dbReference>
<dbReference type="SUPFAM" id="SSF53927">
    <property type="entry name" value="Cytidine deaminase-like"/>
    <property type="match status" value="1"/>
</dbReference>
<dbReference type="PANTHER" id="PTHR38011:SF7">
    <property type="entry name" value="2,5-DIAMINO-6-RIBOSYLAMINO-4(3H)-PYRIMIDINONE 5'-PHOSPHATE REDUCTASE"/>
    <property type="match status" value="1"/>
</dbReference>
<dbReference type="Pfam" id="PF00383">
    <property type="entry name" value="dCMP_cyt_deam_1"/>
    <property type="match status" value="1"/>
</dbReference>
<evidence type="ECO:0000256" key="14">
    <source>
        <dbReference type="PIRSR" id="PIRSR006769-1"/>
    </source>
</evidence>
<gene>
    <name evidence="18" type="ORF">FBZ83_108195</name>
</gene>
<dbReference type="PROSITE" id="PS51747">
    <property type="entry name" value="CYT_DCMP_DEAMINASES_2"/>
    <property type="match status" value="1"/>
</dbReference>
<feature type="binding site" evidence="15">
    <location>
        <position position="216"/>
    </location>
    <ligand>
        <name>substrate</name>
    </ligand>
</feature>
<comment type="cofactor">
    <cofactor evidence="13 16">
        <name>Zn(2+)</name>
        <dbReference type="ChEBI" id="CHEBI:29105"/>
    </cofactor>
    <text evidence="13 16">Binds 1 zinc ion.</text>
</comment>
<dbReference type="GO" id="GO:0008270">
    <property type="term" value="F:zinc ion binding"/>
    <property type="evidence" value="ECO:0007669"/>
    <property type="project" value="InterPro"/>
</dbReference>
<organism evidence="18 19">
    <name type="scientific">Azospirillum brasilense</name>
    <dbReference type="NCBI Taxonomy" id="192"/>
    <lineage>
        <taxon>Bacteria</taxon>
        <taxon>Pseudomonadati</taxon>
        <taxon>Pseudomonadota</taxon>
        <taxon>Alphaproteobacteria</taxon>
        <taxon>Rhodospirillales</taxon>
        <taxon>Azospirillaceae</taxon>
        <taxon>Azospirillum</taxon>
    </lineage>
</organism>
<comment type="caution">
    <text evidence="18">The sequence shown here is derived from an EMBL/GenBank/DDBJ whole genome shotgun (WGS) entry which is preliminary data.</text>
</comment>
<comment type="catalytic activity">
    <reaction evidence="13">
        <text>2,5-diamino-6-hydroxy-4-(5-phosphoribosylamino)-pyrimidine + H2O + H(+) = 5-amino-6-(5-phospho-D-ribosylamino)uracil + NH4(+)</text>
        <dbReference type="Rhea" id="RHEA:21868"/>
        <dbReference type="ChEBI" id="CHEBI:15377"/>
        <dbReference type="ChEBI" id="CHEBI:15378"/>
        <dbReference type="ChEBI" id="CHEBI:28938"/>
        <dbReference type="ChEBI" id="CHEBI:58453"/>
        <dbReference type="ChEBI" id="CHEBI:58614"/>
        <dbReference type="EC" id="3.5.4.26"/>
    </reaction>
</comment>
<evidence type="ECO:0000256" key="3">
    <source>
        <dbReference type="ARBA" id="ARBA00004910"/>
    </source>
</evidence>
<evidence type="ECO:0000256" key="7">
    <source>
        <dbReference type="ARBA" id="ARBA00022723"/>
    </source>
</evidence>
<dbReference type="SUPFAM" id="SSF53597">
    <property type="entry name" value="Dihydrofolate reductase-like"/>
    <property type="match status" value="1"/>
</dbReference>
<keyword evidence="6 13" id="KW-0686">Riboflavin biosynthesis</keyword>
<feature type="binding site" evidence="15">
    <location>
        <position position="305"/>
    </location>
    <ligand>
        <name>substrate</name>
    </ligand>
</feature>
<comment type="similarity">
    <text evidence="5 13">In the C-terminal section; belongs to the HTP reductase family.</text>
</comment>
<feature type="binding site" evidence="15">
    <location>
        <position position="193"/>
    </location>
    <ligand>
        <name>substrate</name>
    </ligand>
</feature>
<dbReference type="InterPro" id="IPR016192">
    <property type="entry name" value="APOBEC/CMP_deaminase_Zn-bd"/>
</dbReference>
<dbReference type="InterPro" id="IPR011549">
    <property type="entry name" value="RibD_C"/>
</dbReference>
<dbReference type="InterPro" id="IPR002125">
    <property type="entry name" value="CMP_dCMP_dom"/>
</dbReference>
<dbReference type="GO" id="GO:0050661">
    <property type="term" value="F:NADP binding"/>
    <property type="evidence" value="ECO:0007669"/>
    <property type="project" value="InterPro"/>
</dbReference>
<keyword evidence="7 13" id="KW-0479">Metal-binding</keyword>
<dbReference type="PANTHER" id="PTHR38011">
    <property type="entry name" value="DIHYDROFOLATE REDUCTASE FAMILY PROTEIN (AFU_ORTHOLOGUE AFUA_8G06820)"/>
    <property type="match status" value="1"/>
</dbReference>
<protein>
    <recommendedName>
        <fullName evidence="13">Riboflavin biosynthesis protein RibD</fullName>
    </recommendedName>
    <domain>
        <recommendedName>
            <fullName evidence="13">Diaminohydroxyphosphoribosylaminopyrimidine deaminase</fullName>
            <shortName evidence="13">DRAP deaminase</shortName>
            <ecNumber evidence="13">3.5.4.26</ecNumber>
        </recommendedName>
        <alternativeName>
            <fullName evidence="13">Riboflavin-specific deaminase</fullName>
        </alternativeName>
    </domain>
    <domain>
        <recommendedName>
            <fullName evidence="13">5-amino-6-(5-phosphoribosylamino)uracil reductase</fullName>
            <ecNumber evidence="13">1.1.1.193</ecNumber>
        </recommendedName>
        <alternativeName>
            <fullName evidence="13">HTP reductase</fullName>
        </alternativeName>
    </domain>
</protein>
<dbReference type="PROSITE" id="PS00903">
    <property type="entry name" value="CYT_DCMP_DEAMINASES_1"/>
    <property type="match status" value="1"/>
</dbReference>
<dbReference type="FunFam" id="3.40.140.10:FF:000025">
    <property type="entry name" value="Riboflavin biosynthesis protein RibD"/>
    <property type="match status" value="1"/>
</dbReference>
<keyword evidence="12" id="KW-0511">Multifunctional enzyme</keyword>
<evidence type="ECO:0000313" key="18">
    <source>
        <dbReference type="EMBL" id="TWA81305.1"/>
    </source>
</evidence>
<feature type="binding site" evidence="16">
    <location>
        <position position="84"/>
    </location>
    <ligand>
        <name>Zn(2+)</name>
        <dbReference type="ChEBI" id="CHEBI:29105"/>
        <note>catalytic</note>
    </ligand>
</feature>
<evidence type="ECO:0000256" key="16">
    <source>
        <dbReference type="PIRSR" id="PIRSR006769-3"/>
    </source>
</evidence>
<proteinExistence type="inferred from homology"/>
<dbReference type="InterPro" id="IPR016193">
    <property type="entry name" value="Cytidine_deaminase-like"/>
</dbReference>
<comment type="pathway">
    <text evidence="3 13">Cofactor biosynthesis; riboflavin biosynthesis; 5-amino-6-(D-ribitylamino)uracil from GTP: step 3/4.</text>
</comment>
<evidence type="ECO:0000256" key="8">
    <source>
        <dbReference type="ARBA" id="ARBA00022801"/>
    </source>
</evidence>
<dbReference type="EC" id="1.1.1.193" evidence="13"/>
<feature type="binding site" evidence="15">
    <location>
        <position position="177"/>
    </location>
    <ligand>
        <name>substrate</name>
    </ligand>
</feature>
<feature type="binding site" evidence="15">
    <location>
        <position position="179"/>
    </location>
    <ligand>
        <name>NADP(+)</name>
        <dbReference type="ChEBI" id="CHEBI:58349"/>
    </ligand>
</feature>
<dbReference type="InterPro" id="IPR050765">
    <property type="entry name" value="Riboflavin_Biosynth_HTPR"/>
</dbReference>
<evidence type="ECO:0000256" key="15">
    <source>
        <dbReference type="PIRSR" id="PIRSR006769-2"/>
    </source>
</evidence>
<comment type="pathway">
    <text evidence="2 13">Cofactor biosynthesis; riboflavin biosynthesis; 5-amino-6-(D-ribitylamino)uracil from GTP: step 2/4.</text>
</comment>
<sequence>MPMAKQAIHPDDLRHMRAALALAARGLGNTWPNPAVGCVIVRDGVVVGRGWTQPGGRPHAETEALSRAGGAARGATAYVTLEPCNHYGKTPPCALALIEAGVARVVVACGDPDPRVAGGGLERLRAAGIAVDTDVCEDEAWTLNEGFFRRIQDERPLYTLKAATTLDGRIATHSGQSQWITGPTARAWGHRLRATHDAIMVGIRTALADDPELTCRLPGLSHRSPVRIVVDSRLRLPLTGKLAVGARSVPTWVVTREDADPSRLAVFQDCGLEVIRVPADSAGLPDLAAASTALARRGLTRVLVEGGATLAASLLRANLVDRLEWFRAASVMGGDGLPAVHAFGVDGLERMARFRRTDLRPAGDDLVESYVRRG</sequence>
<dbReference type="CDD" id="cd01284">
    <property type="entry name" value="Riboflavin_deaminase-reductase"/>
    <property type="match status" value="1"/>
</dbReference>
<evidence type="ECO:0000256" key="12">
    <source>
        <dbReference type="ARBA" id="ARBA00023268"/>
    </source>
</evidence>
<dbReference type="NCBIfam" id="TIGR00227">
    <property type="entry name" value="ribD_Cterm"/>
    <property type="match status" value="1"/>
</dbReference>
<dbReference type="GO" id="GO:0009231">
    <property type="term" value="P:riboflavin biosynthetic process"/>
    <property type="evidence" value="ECO:0007669"/>
    <property type="project" value="UniProtKB-UniPathway"/>
</dbReference>
<evidence type="ECO:0000256" key="5">
    <source>
        <dbReference type="ARBA" id="ARBA00007417"/>
    </source>
</evidence>
<evidence type="ECO:0000259" key="17">
    <source>
        <dbReference type="PROSITE" id="PS51747"/>
    </source>
</evidence>
<dbReference type="EMBL" id="VITH01000008">
    <property type="protein sequence ID" value="TWA81305.1"/>
    <property type="molecule type" value="Genomic_DNA"/>
</dbReference>
<dbReference type="InterPro" id="IPR004794">
    <property type="entry name" value="Eubact_RibD"/>
</dbReference>
<keyword evidence="9 13" id="KW-0862">Zinc</keyword>
<evidence type="ECO:0000256" key="11">
    <source>
        <dbReference type="ARBA" id="ARBA00023002"/>
    </source>
</evidence>
<keyword evidence="10 13" id="KW-0521">NADP</keyword>
<evidence type="ECO:0000256" key="2">
    <source>
        <dbReference type="ARBA" id="ARBA00004882"/>
    </source>
</evidence>
<evidence type="ECO:0000256" key="13">
    <source>
        <dbReference type="PIRNR" id="PIRNR006769"/>
    </source>
</evidence>
<feature type="binding site" evidence="15">
    <location>
        <position position="213"/>
    </location>
    <ligand>
        <name>substrate</name>
    </ligand>
</feature>
<feature type="binding site" evidence="16">
    <location>
        <position position="59"/>
    </location>
    <ligand>
        <name>Zn(2+)</name>
        <dbReference type="ChEBI" id="CHEBI:29105"/>
        <note>catalytic</note>
    </ligand>
</feature>
<dbReference type="AlphaFoldDB" id="A0A560C8X1"/>
<dbReference type="GO" id="GO:0008835">
    <property type="term" value="F:diaminohydroxyphosphoribosylaminopyrimidine deaminase activity"/>
    <property type="evidence" value="ECO:0007669"/>
    <property type="project" value="UniProtKB-EC"/>
</dbReference>
<evidence type="ECO:0000256" key="10">
    <source>
        <dbReference type="ARBA" id="ARBA00022857"/>
    </source>
</evidence>
<dbReference type="NCBIfam" id="TIGR00326">
    <property type="entry name" value="eubact_ribD"/>
    <property type="match status" value="1"/>
</dbReference>
<dbReference type="UniPathway" id="UPA00275">
    <property type="reaction ID" value="UER00401"/>
</dbReference>
<dbReference type="InterPro" id="IPR024072">
    <property type="entry name" value="DHFR-like_dom_sf"/>
</dbReference>
<feature type="domain" description="CMP/dCMP-type deaminase" evidence="17">
    <location>
        <begin position="10"/>
        <end position="132"/>
    </location>
</feature>
<feature type="binding site" evidence="15">
    <location>
        <begin position="307"/>
        <end position="313"/>
    </location>
    <ligand>
        <name>NADP(+)</name>
        <dbReference type="ChEBI" id="CHEBI:58349"/>
    </ligand>
</feature>